<evidence type="ECO:0000256" key="1">
    <source>
        <dbReference type="SAM" id="SignalP"/>
    </source>
</evidence>
<reference evidence="2 3" key="1">
    <citation type="submission" date="2020-03" db="EMBL/GenBank/DDBJ databases">
        <authorList>
            <consortium name="Genoscope - CEA"/>
            <person name="William W."/>
        </authorList>
    </citation>
    <scope>NUCLEOTIDE SEQUENCE [LARGE SCALE GENOMIC DNA]</scope>
    <source>
        <strain evidence="3">DSM 16959</strain>
    </source>
</reference>
<gene>
    <name evidence="2" type="ORF">DENOEST_0553</name>
</gene>
<keyword evidence="3" id="KW-1185">Reference proteome</keyword>
<keyword evidence="1" id="KW-0732">Signal</keyword>
<accession>A0A6S6Y547</accession>
<dbReference type="AlphaFoldDB" id="A0A6S6Y547"/>
<feature type="chain" id="PRO_5027685058" description="NHL repeat containing protein" evidence="1">
    <location>
        <begin position="23"/>
        <end position="312"/>
    </location>
</feature>
<sequence>MPACHFWVAVLWLALSCSLTWAEEYSATQAAGKGLLLVRSIHGARLLPRTAVTGLEGIQPGLPGTLGGLVDLNFPVAVAVTPQDIYIADFGTNKLYRYDRALDAIAIMPDVVVSSQTRLAAGPDGSVVVVTPDRGVARRYYRGGRLMMNIDPRLGAARYDDVALDPGTGRYYGLDRAFGRLEEIHPLGTVGTLLQGLLPDLPLAIAWDRRVLYVVGSACRCLMAVSMDTRSRGLVADGLKGFAGLAAGDGWVVIAENGARRLRILREGALAREVSYESLGLFDPRGMALERDMLYVADPGTRRIAVFRLQKP</sequence>
<name>A0A6S6Y547_9PROT</name>
<dbReference type="KEGG" id="doe:DENOEST_0553"/>
<feature type="signal peptide" evidence="1">
    <location>
        <begin position="1"/>
        <end position="22"/>
    </location>
</feature>
<dbReference type="Gene3D" id="2.120.10.30">
    <property type="entry name" value="TolB, C-terminal domain"/>
    <property type="match status" value="1"/>
</dbReference>
<proteinExistence type="predicted"/>
<dbReference type="Proteomes" id="UP000515733">
    <property type="component" value="Chromosome"/>
</dbReference>
<evidence type="ECO:0000313" key="2">
    <source>
        <dbReference type="EMBL" id="CAB1367718.1"/>
    </source>
</evidence>
<evidence type="ECO:0008006" key="4">
    <source>
        <dbReference type="Google" id="ProtNLM"/>
    </source>
</evidence>
<dbReference type="EMBL" id="LR778301">
    <property type="protein sequence ID" value="CAB1367718.1"/>
    <property type="molecule type" value="Genomic_DNA"/>
</dbReference>
<organism evidence="2 3">
    <name type="scientific">Denitratisoma oestradiolicum</name>
    <dbReference type="NCBI Taxonomy" id="311182"/>
    <lineage>
        <taxon>Bacteria</taxon>
        <taxon>Pseudomonadati</taxon>
        <taxon>Pseudomonadota</taxon>
        <taxon>Betaproteobacteria</taxon>
        <taxon>Nitrosomonadales</taxon>
        <taxon>Sterolibacteriaceae</taxon>
        <taxon>Denitratisoma</taxon>
    </lineage>
</organism>
<evidence type="ECO:0000313" key="3">
    <source>
        <dbReference type="Proteomes" id="UP000515733"/>
    </source>
</evidence>
<dbReference type="SUPFAM" id="SSF101898">
    <property type="entry name" value="NHL repeat"/>
    <property type="match status" value="1"/>
</dbReference>
<dbReference type="InterPro" id="IPR011042">
    <property type="entry name" value="6-blade_b-propeller_TolB-like"/>
</dbReference>
<protein>
    <recommendedName>
        <fullName evidence="4">NHL repeat containing protein</fullName>
    </recommendedName>
</protein>